<dbReference type="Gene3D" id="3.40.190.10">
    <property type="entry name" value="Periplasmic binding protein-like II"/>
    <property type="match status" value="1"/>
</dbReference>
<dbReference type="InterPro" id="IPR042100">
    <property type="entry name" value="Bug_dom1"/>
</dbReference>
<name>A0A484PLU6_9ZZZZ</name>
<dbReference type="CDD" id="cd07012">
    <property type="entry name" value="PBP2_Bug_TTT"/>
    <property type="match status" value="1"/>
</dbReference>
<organism evidence="1">
    <name type="scientific">plant metagenome</name>
    <dbReference type="NCBI Taxonomy" id="1297885"/>
    <lineage>
        <taxon>unclassified sequences</taxon>
        <taxon>metagenomes</taxon>
        <taxon>organismal metagenomes</taxon>
    </lineage>
</organism>
<dbReference type="AlphaFoldDB" id="A0A484PLU6"/>
<dbReference type="PANTHER" id="PTHR42928:SF5">
    <property type="entry name" value="BLR1237 PROTEIN"/>
    <property type="match status" value="1"/>
</dbReference>
<gene>
    <name evidence="1" type="ORF">AMP9_4398</name>
</gene>
<sequence length="324" mass="34072">MIRSFATLAAGALAGLAFSVAAPAQDSYPTHPITIVVPVPPGGIVDMAARLASEPLTTALGQPVVIDNRTGASGNIAYGMVAHAQPDGYTLLASYSMYHVGNPSMFSELRWKKESFTPVGMVAVAPHVVVVHPSLPVHNLKELAEYAQANPGELNYASQGSGSVPHVGTELFKQLTKTEMTHVPYKGSGPAIQDVLSGRVQLFITTPPSVMGHVQQGKLRAIAVAGRERHPMIPDVPTSAEQGFEGFELDAWVSLFAPAGTPDAAIRKLSAALKSGLDKDATVQKAAGAGVQVRYQSPEELGRTVETDTAYWSRVITSAGIVAN</sequence>
<accession>A0A484PLU6</accession>
<dbReference type="SUPFAM" id="SSF53850">
    <property type="entry name" value="Periplasmic binding protein-like II"/>
    <property type="match status" value="1"/>
</dbReference>
<dbReference type="PIRSF" id="PIRSF017082">
    <property type="entry name" value="YflP"/>
    <property type="match status" value="1"/>
</dbReference>
<dbReference type="InterPro" id="IPR005064">
    <property type="entry name" value="BUG"/>
</dbReference>
<dbReference type="PANTHER" id="PTHR42928">
    <property type="entry name" value="TRICARBOXYLATE-BINDING PROTEIN"/>
    <property type="match status" value="1"/>
</dbReference>
<dbReference type="EMBL" id="CAADHY010000023">
    <property type="protein sequence ID" value="VFR27092.1"/>
    <property type="molecule type" value="Genomic_DNA"/>
</dbReference>
<protein>
    <submittedName>
        <fullName evidence="1">Tricarboxylate transport protein TctC</fullName>
    </submittedName>
</protein>
<proteinExistence type="predicted"/>
<reference evidence="1" key="1">
    <citation type="submission" date="2019-03" db="EMBL/GenBank/DDBJ databases">
        <authorList>
            <person name="Danneels B."/>
        </authorList>
    </citation>
    <scope>NUCLEOTIDE SEQUENCE</scope>
</reference>
<dbReference type="Gene3D" id="3.40.190.150">
    <property type="entry name" value="Bordetella uptake gene, domain 1"/>
    <property type="match status" value="1"/>
</dbReference>
<evidence type="ECO:0000313" key="1">
    <source>
        <dbReference type="EMBL" id="VFR27092.1"/>
    </source>
</evidence>
<dbReference type="Pfam" id="PF03401">
    <property type="entry name" value="TctC"/>
    <property type="match status" value="1"/>
</dbReference>